<evidence type="ECO:0000313" key="3">
    <source>
        <dbReference type="Proteomes" id="UP001221413"/>
    </source>
</evidence>
<evidence type="ECO:0000313" key="2">
    <source>
        <dbReference type="EMBL" id="KAJ6262736.1"/>
    </source>
</evidence>
<protein>
    <submittedName>
        <fullName evidence="2">Uncharacterized protein</fullName>
    </submittedName>
</protein>
<organism evidence="2 3">
    <name type="scientific">Drechslerella dactyloides</name>
    <name type="common">Nematode-trapping fungus</name>
    <name type="synonym">Arthrobotrys dactyloides</name>
    <dbReference type="NCBI Taxonomy" id="74499"/>
    <lineage>
        <taxon>Eukaryota</taxon>
        <taxon>Fungi</taxon>
        <taxon>Dikarya</taxon>
        <taxon>Ascomycota</taxon>
        <taxon>Pezizomycotina</taxon>
        <taxon>Orbiliomycetes</taxon>
        <taxon>Orbiliales</taxon>
        <taxon>Orbiliaceae</taxon>
        <taxon>Drechslerella</taxon>
    </lineage>
</organism>
<reference evidence="2" key="1">
    <citation type="submission" date="2023-01" db="EMBL/GenBank/DDBJ databases">
        <title>The chitinases involved in constricting ring structure development in the nematode-trapping fungus Drechslerella dactyloides.</title>
        <authorList>
            <person name="Wang R."/>
            <person name="Zhang L."/>
            <person name="Tang P."/>
            <person name="Li S."/>
            <person name="Liang L."/>
        </authorList>
    </citation>
    <scope>NUCLEOTIDE SEQUENCE</scope>
    <source>
        <strain evidence="2">YMF1.00031</strain>
    </source>
</reference>
<name>A0AAD6NKG7_DREDA</name>
<feature type="region of interest" description="Disordered" evidence="1">
    <location>
        <begin position="164"/>
        <end position="205"/>
    </location>
</feature>
<dbReference type="EMBL" id="JAQGDS010000002">
    <property type="protein sequence ID" value="KAJ6262736.1"/>
    <property type="molecule type" value="Genomic_DNA"/>
</dbReference>
<feature type="compositionally biased region" description="Acidic residues" evidence="1">
    <location>
        <begin position="182"/>
        <end position="200"/>
    </location>
</feature>
<comment type="caution">
    <text evidence="2">The sequence shown here is derived from an EMBL/GenBank/DDBJ whole genome shotgun (WGS) entry which is preliminary data.</text>
</comment>
<accession>A0AAD6NKG7</accession>
<sequence length="269" mass="29725">MALTPIKISRSNRTHVDSSLTLKPRLNRYSHMATKGQFPPHLQGKIIESLDKTTNNWLTSSDGYQLWLLFQQPITKDTELDINPPLPDINNIEQYAGIRYCTLIFTAWFRSTTLAYFEEFGVPGHWQQLGRSARQQLTGALLSFLTEAGADLGTLMTTNTYSSLAKDDENNGAAEGNNTERDDAEGDDVEGDGAECDDGGTEGRINQDTMSQAARAVPFPADHINAPGDSPEKFENERLKLIKAFEGLADLPTAGLRCNECLLDPFIDP</sequence>
<dbReference type="Proteomes" id="UP001221413">
    <property type="component" value="Unassembled WGS sequence"/>
</dbReference>
<gene>
    <name evidence="2" type="ORF">Dda_1293</name>
</gene>
<dbReference type="AlphaFoldDB" id="A0AAD6NKG7"/>
<proteinExistence type="predicted"/>
<keyword evidence="3" id="KW-1185">Reference proteome</keyword>
<evidence type="ECO:0000256" key="1">
    <source>
        <dbReference type="SAM" id="MobiDB-lite"/>
    </source>
</evidence>